<dbReference type="RefSeq" id="WP_110443723.1">
    <property type="nucleotide sequence ID" value="NZ_QGLM01000017.1"/>
</dbReference>
<proteinExistence type="predicted"/>
<comment type="caution">
    <text evidence="1">The sequence shown here is derived from an EMBL/GenBank/DDBJ whole genome shotgun (WGS) entry which is preliminary data.</text>
</comment>
<gene>
    <name evidence="1" type="ORF">DKK76_07100</name>
</gene>
<evidence type="ECO:0000313" key="2">
    <source>
        <dbReference type="Proteomes" id="UP000247838"/>
    </source>
</evidence>
<protein>
    <submittedName>
        <fullName evidence="1">Uncharacterized protein</fullName>
    </submittedName>
</protein>
<name>A0A318N7F9_FRIPE</name>
<accession>A0A318N7F9</accession>
<reference evidence="1 2" key="1">
    <citation type="submission" date="2018-05" db="EMBL/GenBank/DDBJ databases">
        <title>Reference genomes for bee gut microbiota database.</title>
        <authorList>
            <person name="Ellegaard K.M."/>
        </authorList>
    </citation>
    <scope>NUCLEOTIDE SEQUENCE [LARGE SCALE GENOMIC DNA]</scope>
    <source>
        <strain evidence="1 2">ESL0167</strain>
    </source>
</reference>
<evidence type="ECO:0000313" key="1">
    <source>
        <dbReference type="EMBL" id="PXY94758.1"/>
    </source>
</evidence>
<dbReference type="Proteomes" id="UP000247838">
    <property type="component" value="Unassembled WGS sequence"/>
</dbReference>
<dbReference type="AlphaFoldDB" id="A0A318N7F9"/>
<dbReference type="EMBL" id="QGLM01000017">
    <property type="protein sequence ID" value="PXY94758.1"/>
    <property type="molecule type" value="Genomic_DNA"/>
</dbReference>
<sequence length="197" mass="23584">MAERMAQEQLTGDTMVFMDEIKAIQKEYDKKTEKILFNKIEKAFSGRERPKDMHQLSLNYTKIIMYDDMVALKQFLGKDWRDITFEIYKEYLDALYVFTPSAYAYYLPGLLITTANVKTDEFLINSVIFSLEDYEKIITDSYLYERWAKLTIDEYIVIKEWLRWISRNEIYNNQEVMDAIINIDKLINRAQKLKIKS</sequence>
<organism evidence="1 2">
    <name type="scientific">Frischella perrara</name>
    <dbReference type="NCBI Taxonomy" id="1267021"/>
    <lineage>
        <taxon>Bacteria</taxon>
        <taxon>Pseudomonadati</taxon>
        <taxon>Pseudomonadota</taxon>
        <taxon>Gammaproteobacteria</taxon>
        <taxon>Orbales</taxon>
        <taxon>Orbaceae</taxon>
        <taxon>Frischella</taxon>
    </lineage>
</organism>